<evidence type="ECO:0000313" key="7">
    <source>
        <dbReference type="Proteomes" id="UP000694419"/>
    </source>
</evidence>
<dbReference type="AlphaFoldDB" id="A0A8C3KLY5"/>
<dbReference type="GO" id="GO:0005829">
    <property type="term" value="C:cytosol"/>
    <property type="evidence" value="ECO:0007669"/>
    <property type="project" value="TreeGrafter"/>
</dbReference>
<dbReference type="Ensembl" id="ENSCPGT00000027933.1">
    <property type="protein sequence ID" value="ENSCPGP00000025555.1"/>
    <property type="gene ID" value="ENSCPGG00000017629.1"/>
</dbReference>
<evidence type="ECO:0000256" key="5">
    <source>
        <dbReference type="ARBA" id="ARBA00038336"/>
    </source>
</evidence>
<dbReference type="Proteomes" id="UP000694419">
    <property type="component" value="Unplaced"/>
</dbReference>
<evidence type="ECO:0000256" key="3">
    <source>
        <dbReference type="ARBA" id="ARBA00022803"/>
    </source>
</evidence>
<dbReference type="SUPFAM" id="SSF48452">
    <property type="entry name" value="TPR-like"/>
    <property type="match status" value="3"/>
</dbReference>
<evidence type="ECO:0000256" key="1">
    <source>
        <dbReference type="ARBA" id="ARBA00022588"/>
    </source>
</evidence>
<keyword evidence="7" id="KW-1185">Reference proteome</keyword>
<keyword evidence="1" id="KW-0399">Innate immunity</keyword>
<evidence type="ECO:0000256" key="2">
    <source>
        <dbReference type="ARBA" id="ARBA00022737"/>
    </source>
</evidence>
<evidence type="ECO:0000256" key="4">
    <source>
        <dbReference type="ARBA" id="ARBA00022859"/>
    </source>
</evidence>
<reference evidence="6" key="2">
    <citation type="submission" date="2025-09" db="UniProtKB">
        <authorList>
            <consortium name="Ensembl"/>
        </authorList>
    </citation>
    <scope>IDENTIFICATION</scope>
</reference>
<protein>
    <submittedName>
        <fullName evidence="6">Uncharacterized protein</fullName>
    </submittedName>
</protein>
<evidence type="ECO:0000313" key="6">
    <source>
        <dbReference type="Ensembl" id="ENSCPGP00000025555.1"/>
    </source>
</evidence>
<dbReference type="InterPro" id="IPR011990">
    <property type="entry name" value="TPR-like_helical_dom_sf"/>
</dbReference>
<reference evidence="6" key="1">
    <citation type="submission" date="2025-08" db="UniProtKB">
        <authorList>
            <consortium name="Ensembl"/>
        </authorList>
    </citation>
    <scope>IDENTIFICATION</scope>
</reference>
<accession>A0A8C3KLY5</accession>
<keyword evidence="3" id="KW-0802">TPR repeat</keyword>
<organism evidence="6 7">
    <name type="scientific">Calidris pygmaea</name>
    <name type="common">Spoon-billed sandpiper</name>
    <dbReference type="NCBI Taxonomy" id="425635"/>
    <lineage>
        <taxon>Eukaryota</taxon>
        <taxon>Metazoa</taxon>
        <taxon>Chordata</taxon>
        <taxon>Craniata</taxon>
        <taxon>Vertebrata</taxon>
        <taxon>Euteleostomi</taxon>
        <taxon>Archelosauria</taxon>
        <taxon>Archosauria</taxon>
        <taxon>Dinosauria</taxon>
        <taxon>Saurischia</taxon>
        <taxon>Theropoda</taxon>
        <taxon>Coelurosauria</taxon>
        <taxon>Aves</taxon>
        <taxon>Neognathae</taxon>
        <taxon>Neoaves</taxon>
        <taxon>Charadriiformes</taxon>
        <taxon>Scolopacidae</taxon>
        <taxon>Calidris</taxon>
    </lineage>
</organism>
<keyword evidence="2" id="KW-0677">Repeat</keyword>
<comment type="similarity">
    <text evidence="5">Belongs to the IFIT family.</text>
</comment>
<dbReference type="GO" id="GO:0051607">
    <property type="term" value="P:defense response to virus"/>
    <property type="evidence" value="ECO:0007669"/>
    <property type="project" value="TreeGrafter"/>
</dbReference>
<dbReference type="PANTHER" id="PTHR10271:SF0">
    <property type="entry name" value="INTERFERON-INDUCED PROTEIN WITH TETRATRICOPEPTIDE REPEATS 5"/>
    <property type="match status" value="1"/>
</dbReference>
<dbReference type="PANTHER" id="PTHR10271">
    <property type="entry name" value="INTERFERON-INDUCED PROTEIN WITH TETRATRICOPEPTIDE REPEATS"/>
    <property type="match status" value="1"/>
</dbReference>
<proteinExistence type="inferred from homology"/>
<dbReference type="GO" id="GO:0045087">
    <property type="term" value="P:innate immune response"/>
    <property type="evidence" value="ECO:0007669"/>
    <property type="project" value="UniProtKB-KW"/>
</dbReference>
<sequence>MALPGWVCPAPRCRWVWGPEPLHCIQEESGSNPEQLKANLDALQCHFTWHLGVIGHAEPTYALQKLAVEIRHTAHQNQTALLGLQAYLYQLNHQSREALQSLRDAEEHERQDEQQASAAGSLIIYGNYAWIHYLQGSYREAESYLERIQQLCPTPWDARLVSHIQAQKGWSLLAIRARNGERARECFEVALMLEPANTYFHAGLGLALYSSWSYFWYPDIARKAITQLERTILEQPNNYRAKIHLAKLLEEADQSRSMALIEESLQNSSDPEIIRASAWFWLRRSPDRAMEILQRALEQDPGYLLLYQALAKCYKRQWLNAEREEQNNIVEAAIQDLRQILQRHPDLDLVFVKLQLAEFYATRDPAQAEEIFRELQEAGDTLSPKGRQALNLYWGKFLLYKKNSPQEAKEKFMEGYRIPVLTEERKECWQRLLRMAATMHPSREAVAIHNFIRETDHMDLCHALGIATDQN</sequence>
<dbReference type="FunFam" id="1.25.40.10:FF:000036">
    <property type="entry name" value="interferon-induced protein with tetratricopeptide repeats 5"/>
    <property type="match status" value="1"/>
</dbReference>
<keyword evidence="4" id="KW-0391">Immunity</keyword>
<name>A0A8C3KLY5_9CHAR</name>
<dbReference type="Gene3D" id="1.25.40.10">
    <property type="entry name" value="Tetratricopeptide repeat domain"/>
    <property type="match status" value="3"/>
</dbReference>